<evidence type="ECO:0000256" key="1">
    <source>
        <dbReference type="RuleBase" id="RU367043"/>
    </source>
</evidence>
<comment type="similarity">
    <text evidence="1">Belongs to the small Tim family.</text>
</comment>
<evidence type="ECO:0000313" key="4">
    <source>
        <dbReference type="Proteomes" id="UP000000768"/>
    </source>
</evidence>
<dbReference type="InterPro" id="IPR035427">
    <property type="entry name" value="Tim10-like_dom_sf"/>
</dbReference>
<organism evidence="3 4">
    <name type="scientific">Sorghum bicolor</name>
    <name type="common">Sorghum</name>
    <name type="synonym">Sorghum vulgare</name>
    <dbReference type="NCBI Taxonomy" id="4558"/>
    <lineage>
        <taxon>Eukaryota</taxon>
        <taxon>Viridiplantae</taxon>
        <taxon>Streptophyta</taxon>
        <taxon>Embryophyta</taxon>
        <taxon>Tracheophyta</taxon>
        <taxon>Spermatophyta</taxon>
        <taxon>Magnoliopsida</taxon>
        <taxon>Liliopsida</taxon>
        <taxon>Poales</taxon>
        <taxon>Poaceae</taxon>
        <taxon>PACMAD clade</taxon>
        <taxon>Panicoideae</taxon>
        <taxon>Andropogonodae</taxon>
        <taxon>Andropogoneae</taxon>
        <taxon>Sorghinae</taxon>
        <taxon>Sorghum</taxon>
    </lineage>
</organism>
<evidence type="ECO:0000259" key="2">
    <source>
        <dbReference type="Pfam" id="PF02953"/>
    </source>
</evidence>
<dbReference type="SUPFAM" id="SSF144122">
    <property type="entry name" value="Tim10-like"/>
    <property type="match status" value="1"/>
</dbReference>
<keyword evidence="1" id="KW-0811">Translocation</keyword>
<dbReference type="Proteomes" id="UP000000768">
    <property type="component" value="Chromosome 2"/>
</dbReference>
<dbReference type="AlphaFoldDB" id="A0A1W0W5S4"/>
<keyword evidence="1" id="KW-0653">Protein transport</keyword>
<dbReference type="Gramene" id="OQU89758">
    <property type="protein sequence ID" value="OQU89758"/>
    <property type="gene ID" value="SORBI_3002G259532"/>
</dbReference>
<dbReference type="Gene3D" id="1.10.287.810">
    <property type="entry name" value="Mitochondrial import inner membrane translocase subunit tim13 like domains"/>
    <property type="match status" value="1"/>
</dbReference>
<comment type="subcellular location">
    <subcellularLocation>
        <location evidence="1">Mitochondrion inner membrane</location>
        <topology evidence="1">Peripheral membrane protein</topology>
        <orientation evidence="1">Intermembrane side</orientation>
    </subcellularLocation>
</comment>
<accession>A0A1W0W5S4</accession>
<gene>
    <name evidence="3" type="ORF">SORBI_3002G259532</name>
</gene>
<sequence>MATMDVDNSPEQAELGRLLEQEKEQLMAKEMVSKLTSVCWDKCMTSTPGSKLSPGETSALFMLQKPKFCQLNKAEQLRAEVPRHEHDILARRFQLR</sequence>
<comment type="function">
    <text evidence="1">Mitochondrial intermembrane chaperone that participates in the import and insertion of some multi-pass transmembrane proteins into the mitochondrial inner membrane. Also required for the transfer of beta-barrel precursors from the TOM complex to the sorting and assembly machinery (SAM complex) of the outer membrane. Acts as a chaperone-like protein that protects the hydrophobic precursors from aggregation and guide them through the mitochondrial intermembrane space.</text>
</comment>
<keyword evidence="1" id="KW-0813">Transport</keyword>
<name>A0A1W0W5S4_SORBI</name>
<keyword evidence="1" id="KW-0496">Mitochondrion</keyword>
<dbReference type="Pfam" id="PF02953">
    <property type="entry name" value="zf-Tim10_DDP"/>
    <property type="match status" value="1"/>
</dbReference>
<dbReference type="STRING" id="4558.A0A1W0W5S4"/>
<comment type="subunit">
    <text evidence="1">Heterohexamer.</text>
</comment>
<evidence type="ECO:0000313" key="3">
    <source>
        <dbReference type="EMBL" id="OQU89758.1"/>
    </source>
</evidence>
<reference evidence="4" key="2">
    <citation type="journal article" date="2018" name="Plant J.">
        <title>The Sorghum bicolor reference genome: improved assembly, gene annotations, a transcriptome atlas, and signatures of genome organization.</title>
        <authorList>
            <person name="McCormick R.F."/>
            <person name="Truong S.K."/>
            <person name="Sreedasyam A."/>
            <person name="Jenkins J."/>
            <person name="Shu S."/>
            <person name="Sims D."/>
            <person name="Kennedy M."/>
            <person name="Amirebrahimi M."/>
            <person name="Weers B.D."/>
            <person name="McKinley B."/>
            <person name="Mattison A."/>
            <person name="Morishige D.T."/>
            <person name="Grimwood J."/>
            <person name="Schmutz J."/>
            <person name="Mullet J.E."/>
        </authorList>
    </citation>
    <scope>NUCLEOTIDE SEQUENCE [LARGE SCALE GENOMIC DNA]</scope>
    <source>
        <strain evidence="4">cv. BTx623</strain>
    </source>
</reference>
<keyword evidence="1" id="KW-1015">Disulfide bond</keyword>
<comment type="domain">
    <text evidence="1">The twin CX3C motif contains 4 conserved Cys residues that form 2 disulfide bonds in the mitochondrial intermembrane space.</text>
</comment>
<dbReference type="InterPro" id="IPR004217">
    <property type="entry name" value="Tim10-like"/>
</dbReference>
<protein>
    <recommendedName>
        <fullName evidence="1">Mitochondrial import inner membrane translocase subunit</fullName>
    </recommendedName>
</protein>
<dbReference type="GO" id="GO:0005743">
    <property type="term" value="C:mitochondrial inner membrane"/>
    <property type="evidence" value="ECO:0007669"/>
    <property type="project" value="UniProtKB-SubCell"/>
</dbReference>
<keyword evidence="1" id="KW-0472">Membrane</keyword>
<dbReference type="EMBL" id="CM000761">
    <property type="protein sequence ID" value="OQU89758.1"/>
    <property type="molecule type" value="Genomic_DNA"/>
</dbReference>
<keyword evidence="1" id="KW-0143">Chaperone</keyword>
<feature type="domain" description="Tim10-like" evidence="2">
    <location>
        <begin position="19"/>
        <end position="58"/>
    </location>
</feature>
<keyword evidence="1" id="KW-0999">Mitochondrion inner membrane</keyword>
<dbReference type="InParanoid" id="A0A1W0W5S4"/>
<dbReference type="GO" id="GO:0015031">
    <property type="term" value="P:protein transport"/>
    <property type="evidence" value="ECO:0007669"/>
    <property type="project" value="UniProtKB-KW"/>
</dbReference>
<keyword evidence="4" id="KW-1185">Reference proteome</keyword>
<proteinExistence type="inferred from homology"/>
<reference evidence="3 4" key="1">
    <citation type="journal article" date="2009" name="Nature">
        <title>The Sorghum bicolor genome and the diversification of grasses.</title>
        <authorList>
            <person name="Paterson A.H."/>
            <person name="Bowers J.E."/>
            <person name="Bruggmann R."/>
            <person name="Dubchak I."/>
            <person name="Grimwood J."/>
            <person name="Gundlach H."/>
            <person name="Haberer G."/>
            <person name="Hellsten U."/>
            <person name="Mitros T."/>
            <person name="Poliakov A."/>
            <person name="Schmutz J."/>
            <person name="Spannagl M."/>
            <person name="Tang H."/>
            <person name="Wang X."/>
            <person name="Wicker T."/>
            <person name="Bharti A.K."/>
            <person name="Chapman J."/>
            <person name="Feltus F.A."/>
            <person name="Gowik U."/>
            <person name="Grigoriev I.V."/>
            <person name="Lyons E."/>
            <person name="Maher C.A."/>
            <person name="Martis M."/>
            <person name="Narechania A."/>
            <person name="Otillar R.P."/>
            <person name="Penning B.W."/>
            <person name="Salamov A.A."/>
            <person name="Wang Y."/>
            <person name="Zhang L."/>
            <person name="Carpita N.C."/>
            <person name="Freeling M."/>
            <person name="Gingle A.R."/>
            <person name="Hash C.T."/>
            <person name="Keller B."/>
            <person name="Klein P."/>
            <person name="Kresovich S."/>
            <person name="McCann M.C."/>
            <person name="Ming R."/>
            <person name="Peterson D.G."/>
            <person name="Mehboob-ur-Rahman"/>
            <person name="Ware D."/>
            <person name="Westhoff P."/>
            <person name="Mayer K.F."/>
            <person name="Messing J."/>
            <person name="Rokhsar D.S."/>
        </authorList>
    </citation>
    <scope>NUCLEOTIDE SEQUENCE [LARGE SCALE GENOMIC DNA]</scope>
    <source>
        <strain evidence="4">cv. BTx623</strain>
    </source>
</reference>